<protein>
    <submittedName>
        <fullName evidence="3">Calmodulin</fullName>
    </submittedName>
</protein>
<evidence type="ECO:0000313" key="3">
    <source>
        <dbReference type="EMBL" id="ACO14663.1"/>
    </source>
</evidence>
<dbReference type="FunFam" id="1.10.238.10:FF:000178">
    <property type="entry name" value="Calmodulin-2 A"/>
    <property type="match status" value="1"/>
</dbReference>
<accession>C1C060</accession>
<dbReference type="EMBL" id="BT080239">
    <property type="protein sequence ID" value="ACO14663.1"/>
    <property type="molecule type" value="mRNA"/>
</dbReference>
<proteinExistence type="evidence at transcript level"/>
<dbReference type="InterPro" id="IPR050230">
    <property type="entry name" value="CALM/Myosin/TropC-like"/>
</dbReference>
<dbReference type="PROSITE" id="PS50222">
    <property type="entry name" value="EF_HAND_2"/>
    <property type="match status" value="1"/>
</dbReference>
<dbReference type="InterPro" id="IPR002048">
    <property type="entry name" value="EF_hand_dom"/>
</dbReference>
<dbReference type="SUPFAM" id="SSF47473">
    <property type="entry name" value="EF-hand"/>
    <property type="match status" value="1"/>
</dbReference>
<dbReference type="GO" id="GO:0005509">
    <property type="term" value="F:calcium ion binding"/>
    <property type="evidence" value="ECO:0007669"/>
    <property type="project" value="InterPro"/>
</dbReference>
<dbReference type="PANTHER" id="PTHR23048">
    <property type="entry name" value="MYOSIN LIGHT CHAIN 1, 3"/>
    <property type="match status" value="1"/>
</dbReference>
<dbReference type="PANTHER" id="PTHR23048:SF0">
    <property type="entry name" value="CALMODULIN LIKE 3"/>
    <property type="match status" value="1"/>
</dbReference>
<evidence type="ECO:0000256" key="1">
    <source>
        <dbReference type="ARBA" id="ARBA00022737"/>
    </source>
</evidence>
<organism evidence="3">
    <name type="scientific">Caligus clemensi</name>
    <name type="common">Sea louse</name>
    <dbReference type="NCBI Taxonomy" id="344056"/>
    <lineage>
        <taxon>Eukaryota</taxon>
        <taxon>Metazoa</taxon>
        <taxon>Ecdysozoa</taxon>
        <taxon>Arthropoda</taxon>
        <taxon>Crustacea</taxon>
        <taxon>Multicrustacea</taxon>
        <taxon>Hexanauplia</taxon>
        <taxon>Copepoda</taxon>
        <taxon>Siphonostomatoida</taxon>
        <taxon>Caligidae</taxon>
        <taxon>Caligus</taxon>
    </lineage>
</organism>
<evidence type="ECO:0000259" key="2">
    <source>
        <dbReference type="PROSITE" id="PS50222"/>
    </source>
</evidence>
<dbReference type="InterPro" id="IPR011992">
    <property type="entry name" value="EF-hand-dom_pair"/>
</dbReference>
<dbReference type="AlphaFoldDB" id="C1C060"/>
<gene>
    <name evidence="3" type="primary">CALM</name>
</gene>
<dbReference type="GO" id="GO:0016460">
    <property type="term" value="C:myosin II complex"/>
    <property type="evidence" value="ECO:0007669"/>
    <property type="project" value="TreeGrafter"/>
</dbReference>
<dbReference type="Gene3D" id="1.10.238.10">
    <property type="entry name" value="EF-hand"/>
    <property type="match status" value="1"/>
</dbReference>
<keyword evidence="1" id="KW-0677">Repeat</keyword>
<sequence length="197" mass="22346">MNYIYKSLIHPILSGFSFRRDIDASTQPCPSLRLDSLNSCGGLPCWCGCPSMEADEEHRKMSNQLLLKLFHIFDSQASGSLTPHQLRDLLRFLGYNPSEVQVAILISHVDSEEGRMDLRRFIHFMKSFVPRKDALAELREVFRVLDPCGRGRIRKSKLRAYFPPEAVLGTHEESGGDEATFEDFARLLLTTSGTVVR</sequence>
<dbReference type="EMBL" id="BT080469">
    <property type="protein sequence ID" value="ACO14893.1"/>
    <property type="molecule type" value="mRNA"/>
</dbReference>
<reference evidence="3" key="1">
    <citation type="submission" date="2009-03" db="EMBL/GenBank/DDBJ databases">
        <title>Caligus clemensi ESTs and full-length cDNAs.</title>
        <authorList>
            <person name="Yasuike M."/>
            <person name="von Schalburg K."/>
            <person name="Cooper G."/>
            <person name="Leong J."/>
            <person name="Jones S.R.M."/>
            <person name="Koop B.F."/>
        </authorList>
    </citation>
    <scope>NUCLEOTIDE SEQUENCE</scope>
    <source>
        <tissue evidence="3">Whole</tissue>
    </source>
</reference>
<name>C1C060_CALCM</name>
<feature type="domain" description="EF-hand" evidence="2">
    <location>
        <begin position="61"/>
        <end position="96"/>
    </location>
</feature>